<feature type="transmembrane region" description="Helical" evidence="7">
    <location>
        <begin position="92"/>
        <end position="111"/>
    </location>
</feature>
<feature type="transmembrane region" description="Helical" evidence="7">
    <location>
        <begin position="261"/>
        <end position="281"/>
    </location>
</feature>
<feature type="transmembrane region" description="Helical" evidence="7">
    <location>
        <begin position="381"/>
        <end position="403"/>
    </location>
</feature>
<dbReference type="InterPro" id="IPR011701">
    <property type="entry name" value="MFS"/>
</dbReference>
<feature type="domain" description="Major facilitator superfamily (MFS) profile" evidence="8">
    <location>
        <begin position="26"/>
        <end position="404"/>
    </location>
</feature>
<feature type="transmembrane region" description="Helical" evidence="7">
    <location>
        <begin position="178"/>
        <end position="197"/>
    </location>
</feature>
<gene>
    <name evidence="9" type="ORF">OG549_06625</name>
</gene>
<evidence type="ECO:0000256" key="4">
    <source>
        <dbReference type="ARBA" id="ARBA00022989"/>
    </source>
</evidence>
<dbReference type="GO" id="GO:0005886">
    <property type="term" value="C:plasma membrane"/>
    <property type="evidence" value="ECO:0007669"/>
    <property type="project" value="UniProtKB-SubCell"/>
</dbReference>
<dbReference type="Gene3D" id="1.20.1250.20">
    <property type="entry name" value="MFS general substrate transporter like domains"/>
    <property type="match status" value="1"/>
</dbReference>
<feature type="compositionally biased region" description="Polar residues" evidence="6">
    <location>
        <begin position="420"/>
        <end position="432"/>
    </location>
</feature>
<protein>
    <submittedName>
        <fullName evidence="9">MFS transporter</fullName>
    </submittedName>
</protein>
<dbReference type="AlphaFoldDB" id="A0AAU2UYW1"/>
<dbReference type="PANTHER" id="PTHR43124:SF10">
    <property type="entry name" value="PURINE EFFLUX PUMP PBUE"/>
    <property type="match status" value="1"/>
</dbReference>
<name>A0AAU2UYW1_9ACTN</name>
<feature type="transmembrane region" description="Helical" evidence="7">
    <location>
        <begin position="60"/>
        <end position="80"/>
    </location>
</feature>
<keyword evidence="5 7" id="KW-0472">Membrane</keyword>
<dbReference type="Pfam" id="PF07690">
    <property type="entry name" value="MFS_1"/>
    <property type="match status" value="1"/>
</dbReference>
<organism evidence="9">
    <name type="scientific">Streptomyces sp. NBC_00003</name>
    <dbReference type="NCBI Taxonomy" id="2903608"/>
    <lineage>
        <taxon>Bacteria</taxon>
        <taxon>Bacillati</taxon>
        <taxon>Actinomycetota</taxon>
        <taxon>Actinomycetes</taxon>
        <taxon>Kitasatosporales</taxon>
        <taxon>Streptomycetaceae</taxon>
        <taxon>Streptomyces</taxon>
    </lineage>
</organism>
<proteinExistence type="predicted"/>
<dbReference type="PROSITE" id="PS50850">
    <property type="entry name" value="MFS"/>
    <property type="match status" value="1"/>
</dbReference>
<evidence type="ECO:0000259" key="8">
    <source>
        <dbReference type="PROSITE" id="PS50850"/>
    </source>
</evidence>
<keyword evidence="3 7" id="KW-0812">Transmembrane</keyword>
<evidence type="ECO:0000256" key="2">
    <source>
        <dbReference type="ARBA" id="ARBA00022475"/>
    </source>
</evidence>
<feature type="transmembrane region" description="Helical" evidence="7">
    <location>
        <begin position="150"/>
        <end position="172"/>
    </location>
</feature>
<dbReference type="InterPro" id="IPR020846">
    <property type="entry name" value="MFS_dom"/>
</dbReference>
<dbReference type="InterPro" id="IPR036259">
    <property type="entry name" value="MFS_trans_sf"/>
</dbReference>
<dbReference type="InterPro" id="IPR050189">
    <property type="entry name" value="MFS_Efflux_Transporters"/>
</dbReference>
<accession>A0AAU2UYW1</accession>
<sequence>MTPTSTQPPPARGAPAPPGVRTPWGRFALLYAVFFLMGAEMYLVSPLLPTISHDLRSSTAAAAALVTSYVVTYAIAGPLLGVWADRVERRMFITWGVALFVVGNVLCALAPTLPLLIAARAVTGLGGAAAAPAIWAYLAECSAPAQRGKAVSWGASIYSLGQVLGVPLGTLVAGLASWRWPFAAIGIGLACTVPVLATRLRGARPTGGARGIGAIVRPWADRRIRLGLLATALLQAGRLGTYTFAGVLFSGRFGLTLGELGLVGLLVGFASVVGSTLTGHLVDRVRKRGGHEIRLSVLWAMVFTAGVVVAVTATALWVSLAGLFVWFVAGGAFYSTQQSYLSTVDPTQRAAVVSWNNAMMNAGIAVGTSLLGALTVGGAGFATLAGAFGLAAALASLGVLAAAKNTAVPHHLDPCPAQPRATTSHTTAEGHS</sequence>
<dbReference type="CDD" id="cd17324">
    <property type="entry name" value="MFS_NepI_like"/>
    <property type="match status" value="1"/>
</dbReference>
<evidence type="ECO:0000256" key="1">
    <source>
        <dbReference type="ARBA" id="ARBA00004651"/>
    </source>
</evidence>
<dbReference type="SUPFAM" id="SSF103473">
    <property type="entry name" value="MFS general substrate transporter"/>
    <property type="match status" value="1"/>
</dbReference>
<keyword evidence="2" id="KW-1003">Cell membrane</keyword>
<dbReference type="GO" id="GO:0022857">
    <property type="term" value="F:transmembrane transporter activity"/>
    <property type="evidence" value="ECO:0007669"/>
    <property type="project" value="InterPro"/>
</dbReference>
<evidence type="ECO:0000256" key="6">
    <source>
        <dbReference type="SAM" id="MobiDB-lite"/>
    </source>
</evidence>
<evidence type="ECO:0000313" key="9">
    <source>
        <dbReference type="EMBL" id="WTW60339.1"/>
    </source>
</evidence>
<comment type="subcellular location">
    <subcellularLocation>
        <location evidence="1">Cell membrane</location>
        <topology evidence="1">Multi-pass membrane protein</topology>
    </subcellularLocation>
</comment>
<keyword evidence="4 7" id="KW-1133">Transmembrane helix</keyword>
<dbReference type="EMBL" id="CP108318">
    <property type="protein sequence ID" value="WTW60339.1"/>
    <property type="molecule type" value="Genomic_DNA"/>
</dbReference>
<feature type="transmembrane region" description="Helical" evidence="7">
    <location>
        <begin position="317"/>
        <end position="334"/>
    </location>
</feature>
<evidence type="ECO:0000256" key="3">
    <source>
        <dbReference type="ARBA" id="ARBA00022692"/>
    </source>
</evidence>
<evidence type="ECO:0000256" key="5">
    <source>
        <dbReference type="ARBA" id="ARBA00023136"/>
    </source>
</evidence>
<feature type="transmembrane region" description="Helical" evidence="7">
    <location>
        <begin position="226"/>
        <end position="249"/>
    </location>
</feature>
<feature type="region of interest" description="Disordered" evidence="6">
    <location>
        <begin position="412"/>
        <end position="432"/>
    </location>
</feature>
<reference evidence="9" key="1">
    <citation type="submission" date="2022-10" db="EMBL/GenBank/DDBJ databases">
        <title>The complete genomes of actinobacterial strains from the NBC collection.</title>
        <authorList>
            <person name="Joergensen T.S."/>
            <person name="Alvarez Arevalo M."/>
            <person name="Sterndorff E.B."/>
            <person name="Faurdal D."/>
            <person name="Vuksanovic O."/>
            <person name="Mourched A.-S."/>
            <person name="Charusanti P."/>
            <person name="Shaw S."/>
            <person name="Blin K."/>
            <person name="Weber T."/>
        </authorList>
    </citation>
    <scope>NUCLEOTIDE SEQUENCE</scope>
    <source>
        <strain evidence="9">NBC_00003</strain>
    </source>
</reference>
<feature type="transmembrane region" description="Helical" evidence="7">
    <location>
        <begin position="117"/>
        <end position="138"/>
    </location>
</feature>
<dbReference type="PANTHER" id="PTHR43124">
    <property type="entry name" value="PURINE EFFLUX PUMP PBUE"/>
    <property type="match status" value="1"/>
</dbReference>
<feature type="transmembrane region" description="Helical" evidence="7">
    <location>
        <begin position="28"/>
        <end position="48"/>
    </location>
</feature>
<feature type="transmembrane region" description="Helical" evidence="7">
    <location>
        <begin position="293"/>
        <end position="311"/>
    </location>
</feature>
<feature type="transmembrane region" description="Helical" evidence="7">
    <location>
        <begin position="355"/>
        <end position="375"/>
    </location>
</feature>
<evidence type="ECO:0000256" key="7">
    <source>
        <dbReference type="SAM" id="Phobius"/>
    </source>
</evidence>